<evidence type="ECO:0000256" key="1">
    <source>
        <dbReference type="ARBA" id="ARBA00004141"/>
    </source>
</evidence>
<evidence type="ECO:0000256" key="4">
    <source>
        <dbReference type="ARBA" id="ARBA00023136"/>
    </source>
</evidence>
<dbReference type="RefSeq" id="XP_017986315.1">
    <property type="nucleotide sequence ID" value="XM_018130826.1"/>
</dbReference>
<dbReference type="STRING" id="45286.A0A120K1F1"/>
<dbReference type="Pfam" id="PF03547">
    <property type="entry name" value="Mem_trans"/>
    <property type="match status" value="1"/>
</dbReference>
<dbReference type="EMBL" id="CP014242">
    <property type="protein sequence ID" value="AMD19319.1"/>
    <property type="molecule type" value="Genomic_DNA"/>
</dbReference>
<reference evidence="6 7" key="1">
    <citation type="submission" date="2016-01" db="EMBL/GenBank/DDBJ databases">
        <title>Genome sequence of the yeast Holleya sinecauda.</title>
        <authorList>
            <person name="Dietrich F.S."/>
        </authorList>
    </citation>
    <scope>NUCLEOTIDE SEQUENCE [LARGE SCALE GENOMIC DNA]</scope>
    <source>
        <strain evidence="6 7">ATCC 58844</strain>
    </source>
</reference>
<evidence type="ECO:0000256" key="5">
    <source>
        <dbReference type="SAM" id="Phobius"/>
    </source>
</evidence>
<keyword evidence="7" id="KW-1185">Reference proteome</keyword>
<sequence length="423" mass="46617">MEITEALSFFQLAYITFESVLEVVIVSLAGFWCAYSGLLPKQGQKVISLLNMDVFTPCLIFSKLAKSLSIAKIFEIAIIPLFFAVTTGISFCAGRVMAYLMHLDTDETNFVVANSVFGNSNSLPVSLTLSLAYTLPGLEWDQVKGDTKDSIASRGILYLLIFQQLGQALRWTWGYKKLLRWSGETDDMSRVGLLESQASIANTDENDRTAVSDDECLRSRTPGYSITTASLNMLKDSVSCSVSKFRSFMNPPLYSMLVSVIVASIHPLQHEIFHSNGFINNTFAEAVDELGALSVPLILLVLGSNLCISNEPMAKSHNYKKMVFASIVGRMILPSCALLPLIALCVKFIKVSILDDPIFLIVGFILTVSPPAIQLTQITQLNEFFESEMSGVLFWGYVILSLPVSITVVSAAIYVLRWAEQTT</sequence>
<feature type="transmembrane region" description="Helical" evidence="5">
    <location>
        <begin position="70"/>
        <end position="93"/>
    </location>
</feature>
<accession>A0A120K1F1</accession>
<name>A0A120K1F1_9SACH</name>
<organism evidence="6 7">
    <name type="scientific">Eremothecium sinecaudum</name>
    <dbReference type="NCBI Taxonomy" id="45286"/>
    <lineage>
        <taxon>Eukaryota</taxon>
        <taxon>Fungi</taxon>
        <taxon>Dikarya</taxon>
        <taxon>Ascomycota</taxon>
        <taxon>Saccharomycotina</taxon>
        <taxon>Saccharomycetes</taxon>
        <taxon>Saccharomycetales</taxon>
        <taxon>Saccharomycetaceae</taxon>
        <taxon>Eremothecium</taxon>
    </lineage>
</organism>
<dbReference type="GO" id="GO:0016020">
    <property type="term" value="C:membrane"/>
    <property type="evidence" value="ECO:0007669"/>
    <property type="project" value="UniProtKB-SubCell"/>
</dbReference>
<evidence type="ECO:0000256" key="3">
    <source>
        <dbReference type="ARBA" id="ARBA00022989"/>
    </source>
</evidence>
<dbReference type="GO" id="GO:0005783">
    <property type="term" value="C:endoplasmic reticulum"/>
    <property type="evidence" value="ECO:0007669"/>
    <property type="project" value="TreeGrafter"/>
</dbReference>
<dbReference type="Proteomes" id="UP000243052">
    <property type="component" value="Chromosome ii"/>
</dbReference>
<feature type="transmembrane region" description="Helical" evidence="5">
    <location>
        <begin position="12"/>
        <end position="34"/>
    </location>
</feature>
<evidence type="ECO:0000313" key="6">
    <source>
        <dbReference type="EMBL" id="AMD19319.1"/>
    </source>
</evidence>
<dbReference type="OrthoDB" id="2499604at2759"/>
<feature type="transmembrane region" description="Helical" evidence="5">
    <location>
        <begin position="394"/>
        <end position="416"/>
    </location>
</feature>
<keyword evidence="3 5" id="KW-1133">Transmembrane helix</keyword>
<proteinExistence type="predicted"/>
<feature type="transmembrane region" description="Helical" evidence="5">
    <location>
        <begin position="290"/>
        <end position="308"/>
    </location>
</feature>
<dbReference type="InterPro" id="IPR004776">
    <property type="entry name" value="Mem_transp_PIN-like"/>
</dbReference>
<dbReference type="GeneID" id="28721601"/>
<protein>
    <submittedName>
        <fullName evidence="6">HBR418Wp</fullName>
    </submittedName>
</protein>
<dbReference type="PANTHER" id="PTHR31794">
    <property type="entry name" value="AUXIN EFFLUX TRANSPORTER FAMILY PROTEIN (EUROFUNG)"/>
    <property type="match status" value="1"/>
</dbReference>
<comment type="subcellular location">
    <subcellularLocation>
        <location evidence="1">Membrane</location>
        <topology evidence="1">Multi-pass membrane protein</topology>
    </subcellularLocation>
</comment>
<evidence type="ECO:0000256" key="2">
    <source>
        <dbReference type="ARBA" id="ARBA00022692"/>
    </source>
</evidence>
<dbReference type="PANTHER" id="PTHR31794:SF2">
    <property type="entry name" value="AUXIN EFFLUX TRANSPORTER FAMILY PROTEIN (EUROFUNG)"/>
    <property type="match status" value="1"/>
</dbReference>
<dbReference type="GO" id="GO:0055085">
    <property type="term" value="P:transmembrane transport"/>
    <property type="evidence" value="ECO:0007669"/>
    <property type="project" value="InterPro"/>
</dbReference>
<dbReference type="AlphaFoldDB" id="A0A120K1F1"/>
<keyword evidence="4 5" id="KW-0472">Membrane</keyword>
<evidence type="ECO:0000313" key="7">
    <source>
        <dbReference type="Proteomes" id="UP000243052"/>
    </source>
</evidence>
<keyword evidence="2 5" id="KW-0812">Transmembrane</keyword>
<feature type="transmembrane region" description="Helical" evidence="5">
    <location>
        <begin position="328"/>
        <end position="349"/>
    </location>
</feature>
<gene>
    <name evidence="6" type="ORF">AW171_hschr21145</name>
</gene>